<organism evidence="2 3">
    <name type="scientific">Oceanibaculum indicum P24</name>
    <dbReference type="NCBI Taxonomy" id="1207063"/>
    <lineage>
        <taxon>Bacteria</taxon>
        <taxon>Pseudomonadati</taxon>
        <taxon>Pseudomonadota</taxon>
        <taxon>Alphaproteobacteria</taxon>
        <taxon>Rhodospirillales</taxon>
        <taxon>Oceanibaculaceae</taxon>
        <taxon>Oceanibaculum</taxon>
    </lineage>
</organism>
<accession>K2IFE1</accession>
<keyword evidence="3" id="KW-1185">Reference proteome</keyword>
<dbReference type="RefSeq" id="WP_008946038.1">
    <property type="nucleotide sequence ID" value="NZ_AMRL01000034.1"/>
</dbReference>
<dbReference type="EMBL" id="AMRL01000034">
    <property type="protein sequence ID" value="EKE68696.1"/>
    <property type="molecule type" value="Genomic_DNA"/>
</dbReference>
<evidence type="ECO:0000313" key="2">
    <source>
        <dbReference type="EMBL" id="EKE68696.1"/>
    </source>
</evidence>
<evidence type="ECO:0000256" key="1">
    <source>
        <dbReference type="SAM" id="MobiDB-lite"/>
    </source>
</evidence>
<name>K2IFE1_9PROT</name>
<protein>
    <submittedName>
        <fullName evidence="2">Uncharacterized protein</fullName>
    </submittedName>
</protein>
<sequence length="67" mass="7005">MATKTITMTETKPGSPDGATVNTYEKGVTYEDMPDALADEFLRAKWAVEGTGKKKSGTAAVAEPPAA</sequence>
<proteinExistence type="predicted"/>
<dbReference type="Proteomes" id="UP000006746">
    <property type="component" value="Unassembled WGS sequence"/>
</dbReference>
<reference evidence="2 3" key="1">
    <citation type="journal article" date="2012" name="J. Bacteriol.">
        <title>Genome Sequence of Oceanibaculum indicum Type Strain P24.</title>
        <authorList>
            <person name="Lai Q."/>
            <person name="Shao Z."/>
        </authorList>
    </citation>
    <scope>NUCLEOTIDE SEQUENCE [LARGE SCALE GENOMIC DNA]</scope>
    <source>
        <strain evidence="2 3">P24</strain>
    </source>
</reference>
<comment type="caution">
    <text evidence="2">The sequence shown here is derived from an EMBL/GenBank/DDBJ whole genome shotgun (WGS) entry which is preliminary data.</text>
</comment>
<dbReference type="STRING" id="1207063.P24_17182"/>
<dbReference type="AlphaFoldDB" id="K2IFE1"/>
<feature type="region of interest" description="Disordered" evidence="1">
    <location>
        <begin position="1"/>
        <end position="21"/>
    </location>
</feature>
<feature type="compositionally biased region" description="Polar residues" evidence="1">
    <location>
        <begin position="1"/>
        <end position="12"/>
    </location>
</feature>
<gene>
    <name evidence="2" type="ORF">P24_17182</name>
</gene>
<evidence type="ECO:0000313" key="3">
    <source>
        <dbReference type="Proteomes" id="UP000006746"/>
    </source>
</evidence>